<evidence type="ECO:0000313" key="10">
    <source>
        <dbReference type="Proteomes" id="UP001345219"/>
    </source>
</evidence>
<keyword evidence="10" id="KW-1185">Reference proteome</keyword>
<dbReference type="GO" id="GO:0016020">
    <property type="term" value="C:membrane"/>
    <property type="evidence" value="ECO:0007669"/>
    <property type="project" value="UniProtKB-SubCell"/>
</dbReference>
<gene>
    <name evidence="9" type="ORF">SAY87_007776</name>
</gene>
<dbReference type="EMBL" id="JAXIOK010000007">
    <property type="protein sequence ID" value="KAK4766134.1"/>
    <property type="molecule type" value="Genomic_DNA"/>
</dbReference>
<evidence type="ECO:0000256" key="5">
    <source>
        <dbReference type="SAM" id="Coils"/>
    </source>
</evidence>
<evidence type="ECO:0000256" key="6">
    <source>
        <dbReference type="SAM" id="MobiDB-lite"/>
    </source>
</evidence>
<dbReference type="InterPro" id="IPR039306">
    <property type="entry name" value="MYOB"/>
</dbReference>
<dbReference type="PANTHER" id="PTHR31448">
    <property type="entry name" value="MYOSIN-BINDING PROTEIN 2"/>
    <property type="match status" value="1"/>
</dbReference>
<protein>
    <recommendedName>
        <fullName evidence="8">GTD-binding domain-containing protein</fullName>
    </recommendedName>
</protein>
<keyword evidence="4 7" id="KW-0472">Membrane</keyword>
<keyword evidence="3 7" id="KW-1133">Transmembrane helix</keyword>
<evidence type="ECO:0000313" key="9">
    <source>
        <dbReference type="EMBL" id="KAK4766134.1"/>
    </source>
</evidence>
<evidence type="ECO:0000256" key="3">
    <source>
        <dbReference type="ARBA" id="ARBA00022989"/>
    </source>
</evidence>
<organism evidence="9 10">
    <name type="scientific">Trapa incisa</name>
    <dbReference type="NCBI Taxonomy" id="236973"/>
    <lineage>
        <taxon>Eukaryota</taxon>
        <taxon>Viridiplantae</taxon>
        <taxon>Streptophyta</taxon>
        <taxon>Embryophyta</taxon>
        <taxon>Tracheophyta</taxon>
        <taxon>Spermatophyta</taxon>
        <taxon>Magnoliopsida</taxon>
        <taxon>eudicotyledons</taxon>
        <taxon>Gunneridae</taxon>
        <taxon>Pentapetalae</taxon>
        <taxon>rosids</taxon>
        <taxon>malvids</taxon>
        <taxon>Myrtales</taxon>
        <taxon>Lythraceae</taxon>
        <taxon>Trapa</taxon>
    </lineage>
</organism>
<evidence type="ECO:0000256" key="4">
    <source>
        <dbReference type="ARBA" id="ARBA00023136"/>
    </source>
</evidence>
<evidence type="ECO:0000256" key="2">
    <source>
        <dbReference type="ARBA" id="ARBA00022692"/>
    </source>
</evidence>
<evidence type="ECO:0000259" key="8">
    <source>
        <dbReference type="PROSITE" id="PS51775"/>
    </source>
</evidence>
<keyword evidence="5" id="KW-0175">Coiled coil</keyword>
<feature type="compositionally biased region" description="Acidic residues" evidence="6">
    <location>
        <begin position="548"/>
        <end position="562"/>
    </location>
</feature>
<keyword evidence="2 7" id="KW-0812">Transmembrane</keyword>
<dbReference type="Proteomes" id="UP001345219">
    <property type="component" value="Chromosome 7"/>
</dbReference>
<comment type="caution">
    <text evidence="9">The sequence shown here is derived from an EMBL/GenBank/DDBJ whole genome shotgun (WGS) entry which is preliminary data.</text>
</comment>
<feature type="domain" description="GTD-binding" evidence="8">
    <location>
        <begin position="967"/>
        <end position="1065"/>
    </location>
</feature>
<dbReference type="PANTHER" id="PTHR31448:SF3">
    <property type="entry name" value="MYOSIN-BINDING PROTEIN 2"/>
    <property type="match status" value="1"/>
</dbReference>
<sequence length="1317" mass="147463">MLCHYLMGVFSSIKPGPKEHQPMKRSTSHLCGVINGDEFISYPLSGSTYVVRLRGFKGWNSCLVKARHGACQVQVKAYILPRGKQRLLFDSAKTLNGGHQFKSELGSQTNSQVNRERQPWKRKRAHSPRLVRFNGDFCTGSVYGLLAEQLESNIGSKEGSAMAANKFATMLHRNTNKITLILIYAVLEWVLIVLLLLNSLFSYLIIRFAEFFGLERPCPWCSRLDHLFDSRDLHLHDLVCHRHAAEISRLRFCSGHRRLAELSDLCEECLSSLGPDEDGGDSALSENGELMNSLKCSCCGVSLERKLICCSRQEDRDLSCIQEQGCVVDQSLSDALLEDLRADDQCDDEFGEFKAADSCVRDEAITVEEEKVVLVMEKKEGEDFNVFDVIKDNSTSNQTVLLQDETWKEKSARASSGCHLEFFIGRDDCELIPVEWTDTIDVRGYPRLSPIMEEDHENSAGYEDVIINFCPPSARKPDLFTVNISSENTSEGSQSVKGNEILANVSEEEEGSSTQEVDGKTAAAQNGNENGESLLQEGETGMSKDDPASDEESASQIDEAEAEVSIGTEIPDQEHIDANEIHEEDTIPWDPCTDGDRDISHAFSYYNHDPGVNERETVEFRTNFVEMIEEVPNHQPDLYGEDTGSHGATVEFTTNSIETIQESLDYRSDICEVGSGEDTLDFRTNMLKMTKEAPDLQSDLCREDLHGIERDTSEVETNLVQTSEEVAVSGGSHEDTLEFRTNSVQMMTESLNHQSNLSGEDAYIGSHGIIMEFTTNTKEMIRESLDHRTDIFEVGSGGDILDFRTNLLEMTKEAPDLQSGLCIEDLGGIERDTSEVGTNLVQTSEEALEHRSNLCGEDAEYSSTSHDCLHSADLNAVVGADITQSQEENLHLRAVRTEMNSDSSNHQLDAELKDNEDEKIPDTPNSIDSLHQLHRRLLLLEKRNSGSTEESLDGSVMSEIEVDEGTLSVEKLKSALRAERKALHALYAEFEEERSASAVAASQTMAMINRLQEEKAAMQMEALQYQRMMEEQSEYDQEALQLLNDLLVKREREKEELEKELEEYRRKVENNDGKEKKAASMVVAGDGNDSSDSFYNEEDDDEISVYLKEEVSGEDPMDGHGNTPNGAVFSLEDSSNFDEGRASILKKLKNLEENILNVNGEGEAEQWHCKENGNGYVKICNSNGGVDGLDNGHCRRKDIKHYHRHARFAAPAAKRLLPLFDALEEEVGEDCLQKTLPDHFKVGDEKIAVIEEDVDHIYERLQVLEADSEFLKHCLGSLRKGDKGLELLGEILQHLRDLRCAELQGRDIIIGGDIMQY</sequence>
<feature type="compositionally biased region" description="Polar residues" evidence="6">
    <location>
        <begin position="523"/>
        <end position="533"/>
    </location>
</feature>
<feature type="transmembrane region" description="Helical" evidence="7">
    <location>
        <begin position="180"/>
        <end position="206"/>
    </location>
</feature>
<proteinExistence type="predicted"/>
<name>A0AAN7KEY1_9MYRT</name>
<feature type="region of interest" description="Disordered" evidence="6">
    <location>
        <begin position="506"/>
        <end position="562"/>
    </location>
</feature>
<evidence type="ECO:0000256" key="1">
    <source>
        <dbReference type="ARBA" id="ARBA00004167"/>
    </source>
</evidence>
<dbReference type="PROSITE" id="PS51775">
    <property type="entry name" value="GTD_BINDING"/>
    <property type="match status" value="1"/>
</dbReference>
<evidence type="ECO:0000256" key="7">
    <source>
        <dbReference type="SAM" id="Phobius"/>
    </source>
</evidence>
<dbReference type="GO" id="GO:0080115">
    <property type="term" value="F:myosin XI tail binding"/>
    <property type="evidence" value="ECO:0007669"/>
    <property type="project" value="UniProtKB-ARBA"/>
</dbReference>
<dbReference type="InterPro" id="IPR007656">
    <property type="entry name" value="GTD-bd"/>
</dbReference>
<reference evidence="9 10" key="1">
    <citation type="journal article" date="2023" name="Hortic Res">
        <title>Pangenome of water caltrop reveals structural variations and asymmetric subgenome divergence after allopolyploidization.</title>
        <authorList>
            <person name="Zhang X."/>
            <person name="Chen Y."/>
            <person name="Wang L."/>
            <person name="Yuan Y."/>
            <person name="Fang M."/>
            <person name="Shi L."/>
            <person name="Lu R."/>
            <person name="Comes H.P."/>
            <person name="Ma Y."/>
            <person name="Chen Y."/>
            <person name="Huang G."/>
            <person name="Zhou Y."/>
            <person name="Zheng Z."/>
            <person name="Qiu Y."/>
        </authorList>
    </citation>
    <scope>NUCLEOTIDE SEQUENCE [LARGE SCALE GENOMIC DNA]</scope>
    <source>
        <tissue evidence="9">Roots</tissue>
    </source>
</reference>
<accession>A0AAN7KEY1</accession>
<feature type="coiled-coil region" evidence="5">
    <location>
        <begin position="969"/>
        <end position="1077"/>
    </location>
</feature>
<dbReference type="Pfam" id="PF04576">
    <property type="entry name" value="Zein-binding"/>
    <property type="match status" value="1"/>
</dbReference>
<comment type="subcellular location">
    <subcellularLocation>
        <location evidence="1">Membrane</location>
        <topology evidence="1">Single-pass membrane protein</topology>
    </subcellularLocation>
</comment>